<proteinExistence type="predicted"/>
<protein>
    <submittedName>
        <fullName evidence="2">NAD(P)H-binding protein</fullName>
    </submittedName>
</protein>
<dbReference type="InterPro" id="IPR016040">
    <property type="entry name" value="NAD(P)-bd_dom"/>
</dbReference>
<dbReference type="InterPro" id="IPR036291">
    <property type="entry name" value="NAD(P)-bd_dom_sf"/>
</dbReference>
<evidence type="ECO:0000259" key="1">
    <source>
        <dbReference type="Pfam" id="PF13460"/>
    </source>
</evidence>
<reference evidence="2" key="1">
    <citation type="submission" date="2022-02" db="EMBL/GenBank/DDBJ databases">
        <title>Qipengyuania spongiae sp. nov., isolated from marine sponge.</title>
        <authorList>
            <person name="Li Z."/>
            <person name="Zhang M."/>
        </authorList>
    </citation>
    <scope>NUCLEOTIDE SEQUENCE</scope>
    <source>
        <strain evidence="2">PHS-Z21</strain>
    </source>
</reference>
<feature type="domain" description="NAD(P)-binding" evidence="1">
    <location>
        <begin position="10"/>
        <end position="202"/>
    </location>
</feature>
<dbReference type="RefSeq" id="WP_265558997.1">
    <property type="nucleotide sequence ID" value="NZ_CP092471.1"/>
</dbReference>
<evidence type="ECO:0000313" key="3">
    <source>
        <dbReference type="Proteomes" id="UP001065265"/>
    </source>
</evidence>
<dbReference type="Proteomes" id="UP001065265">
    <property type="component" value="Chromosome"/>
</dbReference>
<dbReference type="EMBL" id="CP092471">
    <property type="protein sequence ID" value="UVI39536.1"/>
    <property type="molecule type" value="Genomic_DNA"/>
</dbReference>
<name>A0ABY5T0A3_9SPHN</name>
<dbReference type="PANTHER" id="PTHR43355:SF2">
    <property type="entry name" value="FLAVIN REDUCTASE (NADPH)"/>
    <property type="match status" value="1"/>
</dbReference>
<organism evidence="2 3">
    <name type="scientific">Qipengyuania spongiae</name>
    <dbReference type="NCBI Taxonomy" id="2909673"/>
    <lineage>
        <taxon>Bacteria</taxon>
        <taxon>Pseudomonadati</taxon>
        <taxon>Pseudomonadota</taxon>
        <taxon>Alphaproteobacteria</taxon>
        <taxon>Sphingomonadales</taxon>
        <taxon>Erythrobacteraceae</taxon>
        <taxon>Qipengyuania</taxon>
    </lineage>
</organism>
<dbReference type="Gene3D" id="3.40.50.720">
    <property type="entry name" value="NAD(P)-binding Rossmann-like Domain"/>
    <property type="match status" value="1"/>
</dbReference>
<accession>A0ABY5T0A3</accession>
<keyword evidence="3" id="KW-1185">Reference proteome</keyword>
<dbReference type="Pfam" id="PF13460">
    <property type="entry name" value="NAD_binding_10"/>
    <property type="match status" value="1"/>
</dbReference>
<dbReference type="SUPFAM" id="SSF51735">
    <property type="entry name" value="NAD(P)-binding Rossmann-fold domains"/>
    <property type="match status" value="1"/>
</dbReference>
<gene>
    <name evidence="2" type="ORF">L1F33_00800</name>
</gene>
<dbReference type="InterPro" id="IPR051606">
    <property type="entry name" value="Polyketide_Oxido-like"/>
</dbReference>
<dbReference type="PANTHER" id="PTHR43355">
    <property type="entry name" value="FLAVIN REDUCTASE (NADPH)"/>
    <property type="match status" value="1"/>
</dbReference>
<evidence type="ECO:0000313" key="2">
    <source>
        <dbReference type="EMBL" id="UVI39536.1"/>
    </source>
</evidence>
<sequence>MSQKRIAVFGASGATGRETVRHALRAGLEVVAIDRALPDEPDRLDGVTYRQADVVQGGLAEAMEGCDAVISTLGVGFSPGNALSPPPLYTDGTRHILDGMEGAGIDRIAVISAAFVIDQPNLPTWFKLTVVPALHNILEQMKEMEAVLQERPGLRWTAVRPGWLIAKPASGDLLVEEEFLPELAFRCRMGDLGAFLVDCVQNDLHIREKPAVGAPEEEKFESPLALGEEFAGL</sequence>